<dbReference type="EMBL" id="PDNU01000109">
    <property type="protein sequence ID" value="PHK92845.1"/>
    <property type="molecule type" value="Genomic_DNA"/>
</dbReference>
<keyword evidence="1" id="KW-0732">Signal</keyword>
<organism evidence="3 4">
    <name type="scientific">Teichococcus rhizosphaerae</name>
    <dbReference type="NCBI Taxonomy" id="1335062"/>
    <lineage>
        <taxon>Bacteria</taxon>
        <taxon>Pseudomonadati</taxon>
        <taxon>Pseudomonadota</taxon>
        <taxon>Alphaproteobacteria</taxon>
        <taxon>Acetobacterales</taxon>
        <taxon>Roseomonadaceae</taxon>
        <taxon>Roseomonas</taxon>
    </lineage>
</organism>
<dbReference type="AlphaFoldDB" id="A0A2C7A6A4"/>
<feature type="chain" id="PRO_5012180450" evidence="1">
    <location>
        <begin position="29"/>
        <end position="467"/>
    </location>
</feature>
<dbReference type="InterPro" id="IPR008638">
    <property type="entry name" value="FhaB/CdiA-like_TPS"/>
</dbReference>
<proteinExistence type="predicted"/>
<dbReference type="Pfam" id="PF05860">
    <property type="entry name" value="TPS"/>
    <property type="match status" value="1"/>
</dbReference>
<feature type="signal peptide" evidence="1">
    <location>
        <begin position="1"/>
        <end position="28"/>
    </location>
</feature>
<dbReference type="NCBIfam" id="TIGR01731">
    <property type="entry name" value="fil_hemag_20aa"/>
    <property type="match status" value="4"/>
</dbReference>
<accession>A0A2C7A6A4</accession>
<dbReference type="InterPro" id="IPR008619">
    <property type="entry name" value="Filamentous_hemagglutn_rpt"/>
</dbReference>
<keyword evidence="4" id="KW-1185">Reference proteome</keyword>
<evidence type="ECO:0000259" key="2">
    <source>
        <dbReference type="SMART" id="SM00912"/>
    </source>
</evidence>
<dbReference type="Proteomes" id="UP000223527">
    <property type="component" value="Unassembled WGS sequence"/>
</dbReference>
<name>A0A2C7A6A4_9PROT</name>
<dbReference type="OrthoDB" id="2664633at2"/>
<dbReference type="SMART" id="SM00912">
    <property type="entry name" value="Haemagg_act"/>
    <property type="match status" value="1"/>
</dbReference>
<dbReference type="Gene3D" id="2.160.20.10">
    <property type="entry name" value="Single-stranded right-handed beta-helix, Pectin lyase-like"/>
    <property type="match status" value="1"/>
</dbReference>
<comment type="caution">
    <text evidence="3">The sequence shown here is derived from an EMBL/GenBank/DDBJ whole genome shotgun (WGS) entry which is preliminary data.</text>
</comment>
<evidence type="ECO:0000313" key="3">
    <source>
        <dbReference type="EMBL" id="PHK92845.1"/>
    </source>
</evidence>
<dbReference type="InterPro" id="IPR010069">
    <property type="entry name" value="CdiA_FHA1_rpt"/>
</dbReference>
<dbReference type="RefSeq" id="WP_033990340.1">
    <property type="nucleotide sequence ID" value="NZ_PDNU01000109.1"/>
</dbReference>
<reference evidence="3 4" key="1">
    <citation type="submission" date="2017-10" db="EMBL/GenBank/DDBJ databases">
        <authorList>
            <person name="Banno H."/>
            <person name="Chua N.-H."/>
        </authorList>
    </citation>
    <scope>NUCLEOTIDE SEQUENCE [LARGE SCALE GENOMIC DNA]</scope>
    <source>
        <strain evidence="3 4">YW11</strain>
    </source>
</reference>
<gene>
    <name evidence="3" type="ORF">CR162_21820</name>
</gene>
<sequence length="467" mass="47975">MDIRSPLNQCIALSLAGILFLNPIVAAAAGLALDKAAGGNTGLGQAGNGVPIVNIATPNGAGLSNNHFRDYNVGANGLILNNATGKTQGTQLGGIILGNPNLKGQAAQVILNQVTGGNRSTLAGYTEVAGQSARVIVANPHGITCQGCGFINTPRATLTTGKPIMDGQRLERFQVDGGDIVVEGAELNVGNLEQFDLITRSAKLNAKLYAKNLNIVTGRNDVQADSLQATPRAADGSEKPQLAIDSSALGGMYAGAIRLVGTEQGVGVKLAGDMAASGGDIRIDASGKLSLAQTSSQGDLKIAAQAVELNGKTYAGGSAEIRSAEELVNRQSLAARERIALEAAHIDNAGVIEAGVEPDERRNARGDLELRSGTLRNAGSLVASRALEAKASQALDNQGGSLKGATVRVNAGHLDNRGGKLLAEGELRVEASSLDNRQDGLLQSRDRAVVKTRGDLDNRGGQVIGLN</sequence>
<dbReference type="InterPro" id="IPR012334">
    <property type="entry name" value="Pectin_lyas_fold"/>
</dbReference>
<dbReference type="Pfam" id="PF05594">
    <property type="entry name" value="Fil_haemagg"/>
    <property type="match status" value="2"/>
</dbReference>
<feature type="non-terminal residue" evidence="3">
    <location>
        <position position="467"/>
    </location>
</feature>
<evidence type="ECO:0000313" key="4">
    <source>
        <dbReference type="Proteomes" id="UP000223527"/>
    </source>
</evidence>
<evidence type="ECO:0000256" key="1">
    <source>
        <dbReference type="SAM" id="SignalP"/>
    </source>
</evidence>
<dbReference type="InterPro" id="IPR011050">
    <property type="entry name" value="Pectin_lyase_fold/virulence"/>
</dbReference>
<dbReference type="SUPFAM" id="SSF51126">
    <property type="entry name" value="Pectin lyase-like"/>
    <property type="match status" value="1"/>
</dbReference>
<feature type="domain" description="Filamentous haemagglutinin FhaB/tRNA nuclease CdiA-like TPS" evidence="2">
    <location>
        <begin position="47"/>
        <end position="168"/>
    </location>
</feature>
<dbReference type="NCBIfam" id="TIGR01901">
    <property type="entry name" value="adhes_NPXG"/>
    <property type="match status" value="1"/>
</dbReference>
<protein>
    <submittedName>
        <fullName evidence="3">Hemagglutinin</fullName>
    </submittedName>
</protein>